<dbReference type="PANTHER" id="PTHR10887">
    <property type="entry name" value="DNA2/NAM7 HELICASE FAMILY"/>
    <property type="match status" value="1"/>
</dbReference>
<feature type="compositionally biased region" description="Basic and acidic residues" evidence="2">
    <location>
        <begin position="583"/>
        <end position="608"/>
    </location>
</feature>
<dbReference type="GO" id="GO:0004386">
    <property type="term" value="F:helicase activity"/>
    <property type="evidence" value="ECO:0007669"/>
    <property type="project" value="InterPro"/>
</dbReference>
<gene>
    <name evidence="5" type="ORF">PENTCL1PPCAC_25646</name>
</gene>
<evidence type="ECO:0000256" key="1">
    <source>
        <dbReference type="SAM" id="Coils"/>
    </source>
</evidence>
<feature type="domain" description="DNA2/NAM7 helicase-like C-terminal" evidence="4">
    <location>
        <begin position="892"/>
        <end position="1077"/>
    </location>
</feature>
<feature type="region of interest" description="Disordered" evidence="2">
    <location>
        <begin position="258"/>
        <end position="335"/>
    </location>
</feature>
<evidence type="ECO:0000313" key="5">
    <source>
        <dbReference type="EMBL" id="GMT03472.1"/>
    </source>
</evidence>
<reference evidence="5" key="1">
    <citation type="submission" date="2023-10" db="EMBL/GenBank/DDBJ databases">
        <title>Genome assembly of Pristionchus species.</title>
        <authorList>
            <person name="Yoshida K."/>
            <person name="Sommer R.J."/>
        </authorList>
    </citation>
    <scope>NUCLEOTIDE SEQUENCE</scope>
    <source>
        <strain evidence="5">RS0144</strain>
    </source>
</reference>
<proteinExistence type="predicted"/>
<feature type="coiled-coil region" evidence="1">
    <location>
        <begin position="1587"/>
        <end position="1621"/>
    </location>
</feature>
<dbReference type="Pfam" id="PF13087">
    <property type="entry name" value="AAA_12"/>
    <property type="match status" value="1"/>
</dbReference>
<dbReference type="PANTHER" id="PTHR10887:SF341">
    <property type="entry name" value="NFX1-TYPE ZINC FINGER-CONTAINING PROTEIN 1"/>
    <property type="match status" value="1"/>
</dbReference>
<feature type="compositionally biased region" description="Acidic residues" evidence="2">
    <location>
        <begin position="618"/>
        <end position="630"/>
    </location>
</feature>
<evidence type="ECO:0000259" key="3">
    <source>
        <dbReference type="Pfam" id="PF13086"/>
    </source>
</evidence>
<feature type="non-terminal residue" evidence="5">
    <location>
        <position position="1"/>
    </location>
</feature>
<feature type="domain" description="DNA2/NAM7 helicase helicase" evidence="3">
    <location>
        <begin position="358"/>
        <end position="880"/>
    </location>
</feature>
<dbReference type="InterPro" id="IPR045055">
    <property type="entry name" value="DNA2/NAM7-like"/>
</dbReference>
<dbReference type="CDD" id="cd18808">
    <property type="entry name" value="SF1_C_Upf1"/>
    <property type="match status" value="1"/>
</dbReference>
<dbReference type="InterPro" id="IPR041677">
    <property type="entry name" value="DNA2/NAM7_AAA_11"/>
</dbReference>
<feature type="region of interest" description="Disordered" evidence="2">
    <location>
        <begin position="559"/>
        <end position="631"/>
    </location>
</feature>
<dbReference type="SUPFAM" id="SSF52540">
    <property type="entry name" value="P-loop containing nucleoside triphosphate hydrolases"/>
    <property type="match status" value="1"/>
</dbReference>
<organism evidence="5 6">
    <name type="scientific">Pristionchus entomophagus</name>
    <dbReference type="NCBI Taxonomy" id="358040"/>
    <lineage>
        <taxon>Eukaryota</taxon>
        <taxon>Metazoa</taxon>
        <taxon>Ecdysozoa</taxon>
        <taxon>Nematoda</taxon>
        <taxon>Chromadorea</taxon>
        <taxon>Rhabditida</taxon>
        <taxon>Rhabditina</taxon>
        <taxon>Diplogasteromorpha</taxon>
        <taxon>Diplogasteroidea</taxon>
        <taxon>Neodiplogasteridae</taxon>
        <taxon>Pristionchus</taxon>
    </lineage>
</organism>
<evidence type="ECO:0000259" key="4">
    <source>
        <dbReference type="Pfam" id="PF13087"/>
    </source>
</evidence>
<dbReference type="Proteomes" id="UP001432027">
    <property type="component" value="Unassembled WGS sequence"/>
</dbReference>
<dbReference type="EMBL" id="BTSX01000006">
    <property type="protein sequence ID" value="GMT03472.1"/>
    <property type="molecule type" value="Genomic_DNA"/>
</dbReference>
<dbReference type="InterPro" id="IPR041679">
    <property type="entry name" value="DNA2/NAM7-like_C"/>
</dbReference>
<feature type="compositionally biased region" description="Acidic residues" evidence="2">
    <location>
        <begin position="301"/>
        <end position="319"/>
    </location>
</feature>
<dbReference type="Gene3D" id="3.40.50.300">
    <property type="entry name" value="P-loop containing nucleotide triphosphate hydrolases"/>
    <property type="match status" value="3"/>
</dbReference>
<sequence>AWNDNDGEPPVSYRTLANRPAYSDLYRPKAPYMRRALMNGAYSDNEHYLDVHFRLMREDMVSPLRDGIYTQKIDAGPGKMIVSNNELKIYPTIEVGALQVRSIDGLPMRVVNLPQHMLFQIREDRQLKFGQCVVLSSDKFEREFHIGWICDRFQEPGLPWQGKLAVSFFDECHPVKRIGKPIEKTGTYALAESPAYLEAYRHVLRVLKKMKKNVAFPLERYLVHMKKNTRLPQYMRVKEKEEDKEEDKKRQTMYMKKIAADRMAQKKADEEKKKKLERRSRSRSDSDVDEEEGEHVTTEEGASEENLVDDGFNTDEEDAFLTGGRTNHPNPRDLETISIRGTSYNVEKLEDEFQTDSLDETQRKAMCYALTSELAIIQGPPGTGKTHIGVEIVMAILENRIKWRMTEPILIVTFSNQALDHFLDKIRVKIEERGLVVADAPSIVRLGSRSEHEAIKLSCLLATVMREYEEKLAGESANERMKARKTKQAWLMKLMRAVKMVQISRKSIMEFNRLRQIMSPDHDQQFRQYAYGLRDSSGNQLCMDEVLVSWLLSKTYERKRDLPPGSDDDDEEGVWRAGGANERVVEKKPIGRAKKEGRETKKEKNERKRREKRSQWNEGEDSSDSEEDEVSWPAMVASEANDEEEIENLVEMLEKMNESCKKNQASLASEEKWRKTAEKYEMEQDWEVEKEYSAKNGGRILVDDVEIFSRTTKPGSVNNGGGRGKEKAVNVDPNIVKDIHEQKQYILQKEGMTHDEAAAVRDVRNLPKEQRWKLLVYWQNTLANCIRNSLDDYCRQHELACEKYEVASDASRASVLKKALVIGATTTGAAKRRALLSRIGPKVLLVEEAAEVLEAHLLASIVPSVQHAIFIGDHQQLRPSTAVHQLAKMANMEVSLFERLVKNGYPFHTLGLQHRMLAPLTEHVVKPFFYKMLRDAPSIHEYPSVKGMATNLFFWAHNVAEDSVQDSMSKRNKVEAEMCRNLANYIVMQGQYTPKEITIIGMYGAQVVDIRRKMQDSGPVMGDVAVETVDSFQGKENRVMILSLVRSKSGNIGFLGTPNRITVALTRAQHGMYVIGNFEDIASHSGMWDDIARSLNNANYIDYALPVVCQQHGNHTAIKVNMHFSERTPFGGCDQQCGYQMPCGHPCKIICHPPHQHERSCSEMPNLECREACIKRCPNCDAQCTKRCQEPCGTCHAIVTLDLDCGHTVRCECGARNLSRCKEPCGVVLDCGHSCQNKCSVECVSVDKCEKGVGYDHPVCKHSLVLPCNRVRNATTVPPCYEKCPERLVCSHKCPLNCGEVCPTNCETIVTFMAPCGHQLQKKCSEDARHVKCTALVDSLMPHCSHNIKMECYQSRNQNECKSMCKKPTSCGHECTLTCGQCFKKTSVHECNARCTKGLPCGHPCQGLCGRPCLCLANCRVRCSHQRCGSMSKEKGGNLSFGRQCSQPCVQCFEACDNHCEHRSCSKKCFEVCDVSACSQPCQKMLRCGHACLGLCGETCPKLCGTCDRTRYMSLIAGMVSDDEPVPRLIQMPDCEHVYAYKSMDKSVKEQLAAGCVVLKCPRCSGMIEDCKRYMKQTKRLWAEADSRKWEKKMNEEEMTRAELQNKYNEMKNRLHLQQDEVAKYHKIVQRNTGREREKFALETFRLLESLYSAVRPELMKITDSRAEYYYWDTVVRCHQSVCGLVADYLYKWEMLKVDFVNDNQPNLKAVMEEAFERRRTRVYPMRDQFTAMVEVVKSSLRDRRVGQLVPAFRAAMIKSHLYYHMEHLNATMRSQVDERGELPDLTLAQAVTYKRVIRSIRSEPPADHPEQKLVDMMTKIHADVYGKLPLGGHSSKVFKVDLPDF</sequence>
<keyword evidence="1" id="KW-0175">Coiled coil</keyword>
<dbReference type="GO" id="GO:0031048">
    <property type="term" value="P:regulatory ncRNA-mediated heterochromatin formation"/>
    <property type="evidence" value="ECO:0007669"/>
    <property type="project" value="TreeGrafter"/>
</dbReference>
<protein>
    <submittedName>
        <fullName evidence="5">Uncharacterized protein</fullName>
    </submittedName>
</protein>
<dbReference type="InterPro" id="IPR027417">
    <property type="entry name" value="P-loop_NTPase"/>
</dbReference>
<comment type="caution">
    <text evidence="5">The sequence shown here is derived from an EMBL/GenBank/DDBJ whole genome shotgun (WGS) entry which is preliminary data.</text>
</comment>
<feature type="compositionally biased region" description="Basic and acidic residues" evidence="2">
    <location>
        <begin position="258"/>
        <end position="274"/>
    </location>
</feature>
<evidence type="ECO:0000256" key="2">
    <source>
        <dbReference type="SAM" id="MobiDB-lite"/>
    </source>
</evidence>
<evidence type="ECO:0000313" key="6">
    <source>
        <dbReference type="Proteomes" id="UP001432027"/>
    </source>
</evidence>
<keyword evidence="6" id="KW-1185">Reference proteome</keyword>
<dbReference type="GO" id="GO:0031380">
    <property type="term" value="C:nuclear RNA-directed RNA polymerase complex"/>
    <property type="evidence" value="ECO:0007669"/>
    <property type="project" value="TreeGrafter"/>
</dbReference>
<dbReference type="InterPro" id="IPR047187">
    <property type="entry name" value="SF1_C_Upf1"/>
</dbReference>
<dbReference type="Pfam" id="PF13086">
    <property type="entry name" value="AAA_11"/>
    <property type="match status" value="1"/>
</dbReference>
<name>A0AAV5U9K2_9BILA</name>
<accession>A0AAV5U9K2</accession>